<protein>
    <submittedName>
        <fullName evidence="6">Cysteine proteinase</fullName>
    </submittedName>
</protein>
<dbReference type="AlphaFoldDB" id="A0A9P4IS59"/>
<feature type="domain" description="Ubiquitin-like protease family profile" evidence="5">
    <location>
        <begin position="13"/>
        <end position="190"/>
    </location>
</feature>
<dbReference type="PANTHER" id="PTHR46915">
    <property type="entry name" value="UBIQUITIN-LIKE PROTEASE 4-RELATED"/>
    <property type="match status" value="1"/>
</dbReference>
<evidence type="ECO:0000256" key="4">
    <source>
        <dbReference type="ARBA" id="ARBA00022807"/>
    </source>
</evidence>
<dbReference type="GO" id="GO:0019783">
    <property type="term" value="F:ubiquitin-like protein peptidase activity"/>
    <property type="evidence" value="ECO:0007669"/>
    <property type="project" value="UniProtKB-ARBA"/>
</dbReference>
<organism evidence="6 7">
    <name type="scientific">Rhizodiscina lignyota</name>
    <dbReference type="NCBI Taxonomy" id="1504668"/>
    <lineage>
        <taxon>Eukaryota</taxon>
        <taxon>Fungi</taxon>
        <taxon>Dikarya</taxon>
        <taxon>Ascomycota</taxon>
        <taxon>Pezizomycotina</taxon>
        <taxon>Dothideomycetes</taxon>
        <taxon>Pleosporomycetidae</taxon>
        <taxon>Aulographales</taxon>
        <taxon>Rhizodiscinaceae</taxon>
        <taxon>Rhizodiscina</taxon>
    </lineage>
</organism>
<name>A0A9P4IS59_9PEZI</name>
<sequence length="228" mass="25518">MEKGDKTRVTKNSGLTAAAIRTLEDDTWLNDEVINVYIQHAIDRKLEQVGHSKGKTPRYWTLNSNWWETVESNKWSQEEGFDKVMKWSKRAKVGGANLLEVEQLFIPINRGSHWLLLVISGTQRKVTLLNSITGAGLPSRDAFRAVRKYLALELGEKYVAGEWRMADGGSPQQRNGSDCGVFVCFNALALMLDLEPKKAFGAADMSAGRRQVAATLINEGFRGELDLF</sequence>
<evidence type="ECO:0000256" key="2">
    <source>
        <dbReference type="ARBA" id="ARBA00022670"/>
    </source>
</evidence>
<dbReference type="GO" id="GO:0006508">
    <property type="term" value="P:proteolysis"/>
    <property type="evidence" value="ECO:0007669"/>
    <property type="project" value="UniProtKB-KW"/>
</dbReference>
<evidence type="ECO:0000256" key="1">
    <source>
        <dbReference type="ARBA" id="ARBA00005234"/>
    </source>
</evidence>
<evidence type="ECO:0000313" key="7">
    <source>
        <dbReference type="Proteomes" id="UP000799772"/>
    </source>
</evidence>
<proteinExistence type="inferred from homology"/>
<keyword evidence="2" id="KW-0645">Protease</keyword>
<keyword evidence="7" id="KW-1185">Reference proteome</keyword>
<keyword evidence="4" id="KW-0788">Thiol protease</keyword>
<evidence type="ECO:0000313" key="6">
    <source>
        <dbReference type="EMBL" id="KAF2103291.1"/>
    </source>
</evidence>
<dbReference type="PANTHER" id="PTHR46915:SF2">
    <property type="entry name" value="UBIQUITIN-LIKE PROTEASE 4"/>
    <property type="match status" value="1"/>
</dbReference>
<dbReference type="SUPFAM" id="SSF54001">
    <property type="entry name" value="Cysteine proteinases"/>
    <property type="match status" value="1"/>
</dbReference>
<gene>
    <name evidence="6" type="ORF">NA57DRAFT_31793</name>
</gene>
<keyword evidence="3" id="KW-0378">Hydrolase</keyword>
<dbReference type="OrthoDB" id="1939479at2759"/>
<comment type="caution">
    <text evidence="6">The sequence shown here is derived from an EMBL/GenBank/DDBJ whole genome shotgun (WGS) entry which is preliminary data.</text>
</comment>
<dbReference type="Pfam" id="PF02902">
    <property type="entry name" value="Peptidase_C48"/>
    <property type="match status" value="1"/>
</dbReference>
<dbReference type="EMBL" id="ML978122">
    <property type="protein sequence ID" value="KAF2103291.1"/>
    <property type="molecule type" value="Genomic_DNA"/>
</dbReference>
<evidence type="ECO:0000259" key="5">
    <source>
        <dbReference type="PROSITE" id="PS50600"/>
    </source>
</evidence>
<accession>A0A9P4IS59</accession>
<reference evidence="6" key="1">
    <citation type="journal article" date="2020" name="Stud. Mycol.">
        <title>101 Dothideomycetes genomes: a test case for predicting lifestyles and emergence of pathogens.</title>
        <authorList>
            <person name="Haridas S."/>
            <person name="Albert R."/>
            <person name="Binder M."/>
            <person name="Bloem J."/>
            <person name="Labutti K."/>
            <person name="Salamov A."/>
            <person name="Andreopoulos B."/>
            <person name="Baker S."/>
            <person name="Barry K."/>
            <person name="Bills G."/>
            <person name="Bluhm B."/>
            <person name="Cannon C."/>
            <person name="Castanera R."/>
            <person name="Culley D."/>
            <person name="Daum C."/>
            <person name="Ezra D."/>
            <person name="Gonzalez J."/>
            <person name="Henrissat B."/>
            <person name="Kuo A."/>
            <person name="Liang C."/>
            <person name="Lipzen A."/>
            <person name="Lutzoni F."/>
            <person name="Magnuson J."/>
            <person name="Mondo S."/>
            <person name="Nolan M."/>
            <person name="Ohm R."/>
            <person name="Pangilinan J."/>
            <person name="Park H.-J."/>
            <person name="Ramirez L."/>
            <person name="Alfaro M."/>
            <person name="Sun H."/>
            <person name="Tritt A."/>
            <person name="Yoshinaga Y."/>
            <person name="Zwiers L.-H."/>
            <person name="Turgeon B."/>
            <person name="Goodwin S."/>
            <person name="Spatafora J."/>
            <person name="Crous P."/>
            <person name="Grigoriev I."/>
        </authorList>
    </citation>
    <scope>NUCLEOTIDE SEQUENCE</scope>
    <source>
        <strain evidence="6">CBS 133067</strain>
    </source>
</reference>
<dbReference type="GO" id="GO:0008234">
    <property type="term" value="F:cysteine-type peptidase activity"/>
    <property type="evidence" value="ECO:0007669"/>
    <property type="project" value="UniProtKB-KW"/>
</dbReference>
<dbReference type="GO" id="GO:0016926">
    <property type="term" value="P:protein desumoylation"/>
    <property type="evidence" value="ECO:0007669"/>
    <property type="project" value="UniProtKB-ARBA"/>
</dbReference>
<dbReference type="PROSITE" id="PS50600">
    <property type="entry name" value="ULP_PROTEASE"/>
    <property type="match status" value="1"/>
</dbReference>
<comment type="similarity">
    <text evidence="1">Belongs to the peptidase C48 family.</text>
</comment>
<evidence type="ECO:0000256" key="3">
    <source>
        <dbReference type="ARBA" id="ARBA00022801"/>
    </source>
</evidence>
<dbReference type="Gene3D" id="3.40.395.10">
    <property type="entry name" value="Adenoviral Proteinase, Chain A"/>
    <property type="match status" value="1"/>
</dbReference>
<dbReference type="Proteomes" id="UP000799772">
    <property type="component" value="Unassembled WGS sequence"/>
</dbReference>
<dbReference type="InterPro" id="IPR038765">
    <property type="entry name" value="Papain-like_cys_pep_sf"/>
</dbReference>
<dbReference type="InterPro" id="IPR003653">
    <property type="entry name" value="Peptidase_C48_C"/>
</dbReference>